<evidence type="ECO:0000313" key="2">
    <source>
        <dbReference type="EMBL" id="OKH27505.1"/>
    </source>
</evidence>
<feature type="chain" id="PRO_5013364278" description="SPOR domain-containing protein" evidence="1">
    <location>
        <begin position="24"/>
        <end position="201"/>
    </location>
</feature>
<gene>
    <name evidence="2" type="ORF">NIES1031_08805</name>
</gene>
<sequence>MPLFGLIILAAVRWMMSLNVADAQTTLPNCQPPKAGEYLVLVRSPTSEAQEKLRRALPSNTNSIVCRYLNETVTRTGTFTQLDNANSQAQSIRALGLAAFVVRSPKEKPSASTAADPKPLGAGYAVLVEYFNRPETAAQVQQFLKTDVGLTSYAQRNYLLALHTTDQNKATETLKRLSDRGFYALLVNSRQVTLIRPKASL</sequence>
<feature type="signal peptide" evidence="1">
    <location>
        <begin position="1"/>
        <end position="23"/>
    </location>
</feature>
<dbReference type="STRING" id="247279.NIES1031_08805"/>
<comment type="caution">
    <text evidence="2">The sequence shown here is derived from an EMBL/GenBank/DDBJ whole genome shotgun (WGS) entry which is preliminary data.</text>
</comment>
<evidence type="ECO:0000313" key="3">
    <source>
        <dbReference type="Proteomes" id="UP000185984"/>
    </source>
</evidence>
<dbReference type="EMBL" id="MRCC01000006">
    <property type="protein sequence ID" value="OKH27505.1"/>
    <property type="molecule type" value="Genomic_DNA"/>
</dbReference>
<name>A0A1U7HVF0_9CHRO</name>
<reference evidence="2 3" key="1">
    <citation type="submission" date="2016-11" db="EMBL/GenBank/DDBJ databases">
        <title>Draft Genome Sequences of Nine Cyanobacterial Strains from Diverse Habitats.</title>
        <authorList>
            <person name="Zhu T."/>
            <person name="Hou S."/>
            <person name="Lu X."/>
            <person name="Hess W.R."/>
        </authorList>
    </citation>
    <scope>NUCLEOTIDE SEQUENCE [LARGE SCALE GENOMIC DNA]</scope>
    <source>
        <strain evidence="2 3">5.2 s.c.1</strain>
    </source>
</reference>
<keyword evidence="3" id="KW-1185">Reference proteome</keyword>
<dbReference type="AlphaFoldDB" id="A0A1U7HVF0"/>
<evidence type="ECO:0000256" key="1">
    <source>
        <dbReference type="SAM" id="SignalP"/>
    </source>
</evidence>
<proteinExistence type="predicted"/>
<keyword evidence="1" id="KW-0732">Signal</keyword>
<protein>
    <recommendedName>
        <fullName evidence="4">SPOR domain-containing protein</fullName>
    </recommendedName>
</protein>
<evidence type="ECO:0008006" key="4">
    <source>
        <dbReference type="Google" id="ProtNLM"/>
    </source>
</evidence>
<dbReference type="Proteomes" id="UP000185984">
    <property type="component" value="Unassembled WGS sequence"/>
</dbReference>
<organism evidence="2 3">
    <name type="scientific">Chroogloeocystis siderophila 5.2 s.c.1</name>
    <dbReference type="NCBI Taxonomy" id="247279"/>
    <lineage>
        <taxon>Bacteria</taxon>
        <taxon>Bacillati</taxon>
        <taxon>Cyanobacteriota</taxon>
        <taxon>Cyanophyceae</taxon>
        <taxon>Oscillatoriophycideae</taxon>
        <taxon>Chroococcales</taxon>
        <taxon>Chroococcaceae</taxon>
        <taxon>Chroogloeocystis</taxon>
    </lineage>
</organism>
<dbReference type="OrthoDB" id="561002at2"/>
<accession>A0A1U7HVF0</accession>